<proteinExistence type="predicted"/>
<name>A0A8K0UMZ4_9AGAR</name>
<evidence type="ECO:0000256" key="1">
    <source>
        <dbReference type="SAM" id="MobiDB-lite"/>
    </source>
</evidence>
<evidence type="ECO:0000313" key="3">
    <source>
        <dbReference type="Proteomes" id="UP000813824"/>
    </source>
</evidence>
<sequence>MTSALHNGIMWISIQQLQGTLHLLLTGAGLLNEDDFYAHLLVRHPTVEDGIICVQYGKHTLDLEAESSIKKSVVAYLSDPSELSEKNVGTDGLEFDDMENKEAGAIEAAEDEANGVLEDDEGGQAMLKIVKEELSRIPHLQAALVDHPLPTADFPSTPLVKAAIILPTPPAPKRNSSLVASDYVLQPSFTVIGPALTDSDDDLKSDNLEADSLERETAFWQQSDSATSKDHRISDSGYLPMGKVDNWDHDDDIGSEDSFGKVVEREYIRGEGEGLTEVGEGGEDEDQDQGQDQDQDGAGPEVVSTSKLEKIGIIFNRHFKLLICAPCGEGHSFVTLFNHLKQERGTRRVLVDGKWKDMTVQFQHPPHGRFPSSVAGLSKMIVDSLREEGHIKDFTDIKDDDNDQWYRTSHPIYPDWPSERSPPKPIGGLRLFADGYSCKVPECQYHSVSRIGIRNHLLRDHEISSVLNRIQSGVTLQTLSEQPSKKRLFKVEPSSQDLASHISITKVDPLSTVDPLSEVDIDSLDPNSDQLLDLIFQTDPKDPCFQSLLRKADPSNPRYIEFVSQTLATQKSEVMEDLVEGVKANEKAILEFLKDSRIDKMIRATKSAIQRKLLPPEPHHDDFHRYKDLQRLVVRSFLEQLSYLTRDNEPIHPSVLLMITNAGRGTDRLRRPFQALTLHSSVSSYARAELRLVWSLIKAYELGAKESPYTLNKAQQTALKALYQGLEKNPDSVACLQHLDTLLRSVYFPDDTSTHILDVFYSPVVLFAALQFWDPKPRGAAYRSWFLIPPMLVKIQHNMRLRSLGILQGFDKASSADYEGNLGEISMQPFATIRQWIHEMSVEVKDLPRPSIARWEGEVLAINGKQIHFPSWVAHVHQMIAFTTNFIEVEILLGLLDFDAMEERFHISSLEQVTELGKGICFDATNSTFDNPESQAFMTLLVHAGALGVTVQSTAQGRTKFIFEKQKALEWLHKIHRAWTLVYALGFILQGPGGRLTEEQLYCPINTDALISNIFFNKQLKTGGFYSRYHKGQRKTGRSKHIIRTLPYCVFRLLYALLRVVRPIELSAIFDHLIPSEHHQIVRDSYRGSVFASLGVSWDPRFMSTVISQFVSEGGFEGMGVREFRHFTIAIQRQKLQVVYNKDQGAQALIQTADLMAAHTSEVADAHYARLETTVGLASIEGRFLQISQDWHRFVYGIGTSDIENAEQKEERRRNWRAEDSIMVATKKPAKPRIPGARQTATGQEVEDTQRTATRRTTRAKTVTR</sequence>
<feature type="compositionally biased region" description="Basic residues" evidence="1">
    <location>
        <begin position="1253"/>
        <end position="1265"/>
    </location>
</feature>
<dbReference type="Proteomes" id="UP000813824">
    <property type="component" value="Unassembled WGS sequence"/>
</dbReference>
<dbReference type="EMBL" id="JAEVFJ010000021">
    <property type="protein sequence ID" value="KAH8096992.1"/>
    <property type="molecule type" value="Genomic_DNA"/>
</dbReference>
<comment type="caution">
    <text evidence="2">The sequence shown here is derived from an EMBL/GenBank/DDBJ whole genome shotgun (WGS) entry which is preliminary data.</text>
</comment>
<protein>
    <submittedName>
        <fullName evidence="2">Uncharacterized protein</fullName>
    </submittedName>
</protein>
<evidence type="ECO:0000313" key="2">
    <source>
        <dbReference type="EMBL" id="KAH8096992.1"/>
    </source>
</evidence>
<reference evidence="2" key="1">
    <citation type="journal article" date="2021" name="New Phytol.">
        <title>Evolutionary innovations through gain and loss of genes in the ectomycorrhizal Boletales.</title>
        <authorList>
            <person name="Wu G."/>
            <person name="Miyauchi S."/>
            <person name="Morin E."/>
            <person name="Kuo A."/>
            <person name="Drula E."/>
            <person name="Varga T."/>
            <person name="Kohler A."/>
            <person name="Feng B."/>
            <person name="Cao Y."/>
            <person name="Lipzen A."/>
            <person name="Daum C."/>
            <person name="Hundley H."/>
            <person name="Pangilinan J."/>
            <person name="Johnson J."/>
            <person name="Barry K."/>
            <person name="LaButti K."/>
            <person name="Ng V."/>
            <person name="Ahrendt S."/>
            <person name="Min B."/>
            <person name="Choi I.G."/>
            <person name="Park H."/>
            <person name="Plett J.M."/>
            <person name="Magnuson J."/>
            <person name="Spatafora J.W."/>
            <person name="Nagy L.G."/>
            <person name="Henrissat B."/>
            <person name="Grigoriev I.V."/>
            <person name="Yang Z.L."/>
            <person name="Xu J."/>
            <person name="Martin F.M."/>
        </authorList>
    </citation>
    <scope>NUCLEOTIDE SEQUENCE</scope>
    <source>
        <strain evidence="2">KKN 215</strain>
    </source>
</reference>
<dbReference type="OrthoDB" id="2690684at2759"/>
<feature type="region of interest" description="Disordered" evidence="1">
    <location>
        <begin position="272"/>
        <end position="303"/>
    </location>
</feature>
<gene>
    <name evidence="2" type="ORF">BXZ70DRAFT_908242</name>
</gene>
<keyword evidence="3" id="KW-1185">Reference proteome</keyword>
<feature type="region of interest" description="Disordered" evidence="1">
    <location>
        <begin position="1225"/>
        <end position="1265"/>
    </location>
</feature>
<accession>A0A8K0UMZ4</accession>
<feature type="compositionally biased region" description="Acidic residues" evidence="1">
    <location>
        <begin position="280"/>
        <end position="295"/>
    </location>
</feature>
<dbReference type="AlphaFoldDB" id="A0A8K0UMZ4"/>
<organism evidence="2 3">
    <name type="scientific">Cristinia sonorae</name>
    <dbReference type="NCBI Taxonomy" id="1940300"/>
    <lineage>
        <taxon>Eukaryota</taxon>
        <taxon>Fungi</taxon>
        <taxon>Dikarya</taxon>
        <taxon>Basidiomycota</taxon>
        <taxon>Agaricomycotina</taxon>
        <taxon>Agaricomycetes</taxon>
        <taxon>Agaricomycetidae</taxon>
        <taxon>Agaricales</taxon>
        <taxon>Pleurotineae</taxon>
        <taxon>Stephanosporaceae</taxon>
        <taxon>Cristinia</taxon>
    </lineage>
</organism>